<dbReference type="GO" id="GO:0005484">
    <property type="term" value="F:SNAP receptor activity"/>
    <property type="evidence" value="ECO:0007669"/>
    <property type="project" value="TreeGrafter"/>
</dbReference>
<comment type="similarity">
    <text evidence="1">Belongs to the syntaxin family.</text>
</comment>
<dbReference type="GO" id="GO:0012505">
    <property type="term" value="C:endomembrane system"/>
    <property type="evidence" value="ECO:0007669"/>
    <property type="project" value="TreeGrafter"/>
</dbReference>
<dbReference type="InterPro" id="IPR028676">
    <property type="entry name" value="STX17_SNARE"/>
</dbReference>
<evidence type="ECO:0000256" key="1">
    <source>
        <dbReference type="ARBA" id="ARBA00009063"/>
    </source>
</evidence>
<evidence type="ECO:0000259" key="4">
    <source>
        <dbReference type="PROSITE" id="PS50192"/>
    </source>
</evidence>
<dbReference type="InterPro" id="IPR010989">
    <property type="entry name" value="SNARE"/>
</dbReference>
<dbReference type="GO" id="GO:0048278">
    <property type="term" value="P:vesicle docking"/>
    <property type="evidence" value="ECO:0007669"/>
    <property type="project" value="TreeGrafter"/>
</dbReference>
<name>W8BLU4_CERCA</name>
<dbReference type="KEGG" id="ccat:101461094"/>
<keyword evidence="2" id="KW-0175">Coiled coil</keyword>
<dbReference type="GO" id="GO:0031201">
    <property type="term" value="C:SNARE complex"/>
    <property type="evidence" value="ECO:0007669"/>
    <property type="project" value="TreeGrafter"/>
</dbReference>
<dbReference type="GO" id="GO:0005886">
    <property type="term" value="C:plasma membrane"/>
    <property type="evidence" value="ECO:0007669"/>
    <property type="project" value="TreeGrafter"/>
</dbReference>
<feature type="coiled-coil region" evidence="2">
    <location>
        <begin position="162"/>
        <end position="189"/>
    </location>
</feature>
<feature type="domain" description="T-SNARE coiled-coil homology" evidence="4">
    <location>
        <begin position="159"/>
        <end position="221"/>
    </location>
</feature>
<sequence>MTSSDKIPLKQAEVSVRRFNDLAIPHHLGLLKNHRSNIEKSLALGDWNKIKKEEINATRVIKQIKNLLLEMDVLREKVRPEDLKRFDSMMEEGKNKAFQGMSEYLELKLKTPAYNKYSESMINFEEDETTHPVEIGSTMAHRQVLPAIEANFEQQEYQLQQRQACLDELEQLQNEIRDLNGMFRNVHNIVHEQGESVRVIADNAEEALEQVQIGESNLRRALTYKKAMYPVMGALIGTCVGGPIGLVAGLKAGGLAAVGCGLLGFTGGSVLKNNPSANPVVMQGNIEEESSQDTIEMEKTNE</sequence>
<dbReference type="GO" id="GO:0000421">
    <property type="term" value="C:autophagosome membrane"/>
    <property type="evidence" value="ECO:0007669"/>
    <property type="project" value="TreeGrafter"/>
</dbReference>
<dbReference type="GO" id="GO:0000149">
    <property type="term" value="F:SNARE binding"/>
    <property type="evidence" value="ECO:0007669"/>
    <property type="project" value="TreeGrafter"/>
</dbReference>
<dbReference type="CDD" id="cd15846">
    <property type="entry name" value="SNARE_syntaxin17"/>
    <property type="match status" value="1"/>
</dbReference>
<dbReference type="SUPFAM" id="SSF47661">
    <property type="entry name" value="t-snare proteins"/>
    <property type="match status" value="1"/>
</dbReference>
<dbReference type="GO" id="GO:0006906">
    <property type="term" value="P:vesicle fusion"/>
    <property type="evidence" value="ECO:0007669"/>
    <property type="project" value="TreeGrafter"/>
</dbReference>
<dbReference type="SMART" id="SM00397">
    <property type="entry name" value="t_SNARE"/>
    <property type="match status" value="1"/>
</dbReference>
<dbReference type="GeneID" id="101461094"/>
<reference evidence="5" key="2">
    <citation type="journal article" date="2014" name="BMC Genomics">
        <title>A genomic perspective to assessing quality of mass-reared SIT flies used in Mediterranean fruit fly (Ceratitis capitata) eradication in California.</title>
        <authorList>
            <person name="Calla B."/>
            <person name="Hall B."/>
            <person name="Hou S."/>
            <person name="Geib S.M."/>
        </authorList>
    </citation>
    <scope>NUCLEOTIDE SEQUENCE</scope>
</reference>
<organism evidence="5">
    <name type="scientific">Ceratitis capitata</name>
    <name type="common">Mediterranean fruit fly</name>
    <name type="synonym">Tephritis capitata</name>
    <dbReference type="NCBI Taxonomy" id="7213"/>
    <lineage>
        <taxon>Eukaryota</taxon>
        <taxon>Metazoa</taxon>
        <taxon>Ecdysozoa</taxon>
        <taxon>Arthropoda</taxon>
        <taxon>Hexapoda</taxon>
        <taxon>Insecta</taxon>
        <taxon>Pterygota</taxon>
        <taxon>Neoptera</taxon>
        <taxon>Endopterygota</taxon>
        <taxon>Diptera</taxon>
        <taxon>Brachycera</taxon>
        <taxon>Muscomorpha</taxon>
        <taxon>Tephritoidea</taxon>
        <taxon>Tephritidae</taxon>
        <taxon>Ceratitis</taxon>
        <taxon>Ceratitis</taxon>
    </lineage>
</organism>
<evidence type="ECO:0000256" key="3">
    <source>
        <dbReference type="SAM" id="Phobius"/>
    </source>
</evidence>
<feature type="transmembrane region" description="Helical" evidence="3">
    <location>
        <begin position="252"/>
        <end position="271"/>
    </location>
</feature>
<dbReference type="AlphaFoldDB" id="W8BLU4"/>
<dbReference type="Gene3D" id="1.20.5.110">
    <property type="match status" value="1"/>
</dbReference>
<dbReference type="PROSITE" id="PS50192">
    <property type="entry name" value="T_SNARE"/>
    <property type="match status" value="1"/>
</dbReference>
<keyword evidence="3" id="KW-0812">Transmembrane</keyword>
<evidence type="ECO:0000313" key="5">
    <source>
        <dbReference type="EMBL" id="JAC02056.1"/>
    </source>
</evidence>
<dbReference type="EMBL" id="GAMC01004500">
    <property type="protein sequence ID" value="JAC02056.1"/>
    <property type="molecule type" value="mRNA"/>
</dbReference>
<reference evidence="5" key="1">
    <citation type="submission" date="2013-07" db="EMBL/GenBank/DDBJ databases">
        <authorList>
            <person name="Geib S."/>
        </authorList>
    </citation>
    <scope>NUCLEOTIDE SEQUENCE</scope>
</reference>
<feature type="coiled-coil region" evidence="2">
    <location>
        <begin position="50"/>
        <end position="77"/>
    </location>
</feature>
<accession>W8BLU4</accession>
<dbReference type="GO" id="GO:0006887">
    <property type="term" value="P:exocytosis"/>
    <property type="evidence" value="ECO:0007669"/>
    <property type="project" value="TreeGrafter"/>
</dbReference>
<gene>
    <name evidence="5" type="primary">STX17</name>
</gene>
<keyword evidence="3" id="KW-1133">Transmembrane helix</keyword>
<protein>
    <submittedName>
        <fullName evidence="5">Syntaxin-17</fullName>
    </submittedName>
</protein>
<dbReference type="InterPro" id="IPR059001">
    <property type="entry name" value="STX17_N"/>
</dbReference>
<dbReference type="Pfam" id="PF26585">
    <property type="entry name" value="STX17_N"/>
    <property type="match status" value="1"/>
</dbReference>
<evidence type="ECO:0000256" key="2">
    <source>
        <dbReference type="SAM" id="Coils"/>
    </source>
</evidence>
<dbReference type="InterPro" id="IPR000727">
    <property type="entry name" value="T_SNARE_dom"/>
</dbReference>
<keyword evidence="3" id="KW-0472">Membrane</keyword>
<dbReference type="OrthoDB" id="10035606at2759"/>
<dbReference type="PANTHER" id="PTHR19957:SF139">
    <property type="entry name" value="SYNTAXIN-17"/>
    <property type="match status" value="1"/>
</dbReference>
<dbReference type="CTD" id="38541"/>
<proteinExistence type="evidence at transcript level"/>
<dbReference type="PANTHER" id="PTHR19957">
    <property type="entry name" value="SYNTAXIN"/>
    <property type="match status" value="1"/>
</dbReference>
<dbReference type="InterPro" id="IPR045242">
    <property type="entry name" value="Syntaxin"/>
</dbReference>
<dbReference type="GO" id="GO:0006886">
    <property type="term" value="P:intracellular protein transport"/>
    <property type="evidence" value="ECO:0007669"/>
    <property type="project" value="TreeGrafter"/>
</dbReference>
<feature type="transmembrane region" description="Helical" evidence="3">
    <location>
        <begin position="227"/>
        <end position="246"/>
    </location>
</feature>